<evidence type="ECO:0000256" key="1">
    <source>
        <dbReference type="SAM" id="MobiDB-lite"/>
    </source>
</evidence>
<protein>
    <submittedName>
        <fullName evidence="2">Uncharacterized protein</fullName>
    </submittedName>
</protein>
<dbReference type="Gramene" id="NC2G0000250.1">
    <property type="protein sequence ID" value="NC2G0000250.1:cds"/>
    <property type="gene ID" value="NC2G0000250"/>
</dbReference>
<sequence>MESNRKRKGFMRSKLVMTLYRATKPTTSTLISGKVKPDPFPSHASVDYIVEGKSIPHTATKQRMMDMKKKGDEAAEVGAHASDGVSGGGEDSVDKRAALYISRVQERIRLQRAESERRQR</sequence>
<name>A0A5K1A3M7_9MAGN</name>
<organism evidence="2">
    <name type="scientific">Nymphaea colorata</name>
    <name type="common">pocket water lily</name>
    <dbReference type="NCBI Taxonomy" id="210225"/>
    <lineage>
        <taxon>Eukaryota</taxon>
        <taxon>Viridiplantae</taxon>
        <taxon>Streptophyta</taxon>
        <taxon>Embryophyta</taxon>
        <taxon>Tracheophyta</taxon>
        <taxon>Spermatophyta</taxon>
        <taxon>Magnoliopsida</taxon>
        <taxon>Nymphaeales</taxon>
        <taxon>Nymphaeaceae</taxon>
        <taxon>Nymphaea</taxon>
    </lineage>
</organism>
<gene>
    <name evidence="2" type="ORF">NYM_LOCUS11288</name>
</gene>
<proteinExistence type="predicted"/>
<dbReference type="PANTHER" id="PTHR36030:SF1">
    <property type="entry name" value="CALMODULIN-BINDING DOMAIN-CONTAINING PROTEIN"/>
    <property type="match status" value="1"/>
</dbReference>
<accession>A0A5K1A3M7</accession>
<dbReference type="EMBL" id="LR721780">
    <property type="protein sequence ID" value="VVV97579.1"/>
    <property type="molecule type" value="Genomic_DNA"/>
</dbReference>
<dbReference type="PANTHER" id="PTHR36030">
    <property type="entry name" value="CALMODULIN-BINDING DOMAIN-CONTAINING PROTEIN"/>
    <property type="match status" value="1"/>
</dbReference>
<evidence type="ECO:0000313" key="2">
    <source>
        <dbReference type="EMBL" id="VVV97579.1"/>
    </source>
</evidence>
<feature type="compositionally biased region" description="Basic and acidic residues" evidence="1">
    <location>
        <begin position="63"/>
        <end position="73"/>
    </location>
</feature>
<dbReference type="AlphaFoldDB" id="A0A5K1A3M7"/>
<dbReference type="OrthoDB" id="911847at2759"/>
<reference evidence="2" key="1">
    <citation type="submission" date="2019-09" db="EMBL/GenBank/DDBJ databases">
        <authorList>
            <person name="Zhang L."/>
        </authorList>
    </citation>
    <scope>NUCLEOTIDE SEQUENCE</scope>
</reference>
<feature type="region of interest" description="Disordered" evidence="1">
    <location>
        <begin position="57"/>
        <end position="92"/>
    </location>
</feature>